<evidence type="ECO:0000313" key="2">
    <source>
        <dbReference type="EMBL" id="GGZ82346.1"/>
    </source>
</evidence>
<comment type="caution">
    <text evidence="2">The sequence shown here is derived from an EMBL/GenBank/DDBJ whole genome shotgun (WGS) entry which is preliminary data.</text>
</comment>
<accession>A0A918R2P9</accession>
<reference evidence="2" key="1">
    <citation type="journal article" date="2014" name="Int. J. Syst. Evol. Microbiol.">
        <title>Complete genome sequence of Corynebacterium casei LMG S-19264T (=DSM 44701T), isolated from a smear-ripened cheese.</title>
        <authorList>
            <consortium name="US DOE Joint Genome Institute (JGI-PGF)"/>
            <person name="Walter F."/>
            <person name="Albersmeier A."/>
            <person name="Kalinowski J."/>
            <person name="Ruckert C."/>
        </authorList>
    </citation>
    <scope>NUCLEOTIDE SEQUENCE</scope>
    <source>
        <strain evidence="2">JCM 5016</strain>
    </source>
</reference>
<keyword evidence="3" id="KW-1185">Reference proteome</keyword>
<name>A0A918R2P9_9ACTN</name>
<sequence>MKLSADKPVESVARFGAVLGAMGIGAALILTGHATVAEASHYVSSGIVYLTAVSGVKREGTSLGR</sequence>
<gene>
    <name evidence="2" type="ORF">GCM10010389_20370</name>
</gene>
<keyword evidence="1" id="KW-0472">Membrane</keyword>
<dbReference type="RefSeq" id="WP_190057020.1">
    <property type="nucleotide sequence ID" value="NZ_BMWH01000005.1"/>
</dbReference>
<feature type="transmembrane region" description="Helical" evidence="1">
    <location>
        <begin position="12"/>
        <end position="33"/>
    </location>
</feature>
<dbReference type="Proteomes" id="UP000623010">
    <property type="component" value="Unassembled WGS sequence"/>
</dbReference>
<organism evidence="2 3">
    <name type="scientific">Streptomyces echinoruber</name>
    <dbReference type="NCBI Taxonomy" id="68898"/>
    <lineage>
        <taxon>Bacteria</taxon>
        <taxon>Bacillati</taxon>
        <taxon>Actinomycetota</taxon>
        <taxon>Actinomycetes</taxon>
        <taxon>Kitasatosporales</taxon>
        <taxon>Streptomycetaceae</taxon>
        <taxon>Streptomyces</taxon>
    </lineage>
</organism>
<evidence type="ECO:0000256" key="1">
    <source>
        <dbReference type="SAM" id="Phobius"/>
    </source>
</evidence>
<dbReference type="AlphaFoldDB" id="A0A918R2P9"/>
<keyword evidence="1" id="KW-1133">Transmembrane helix</keyword>
<evidence type="ECO:0000313" key="3">
    <source>
        <dbReference type="Proteomes" id="UP000623010"/>
    </source>
</evidence>
<keyword evidence="1" id="KW-0812">Transmembrane</keyword>
<protein>
    <submittedName>
        <fullName evidence="2">Uncharacterized protein</fullName>
    </submittedName>
</protein>
<reference evidence="2" key="2">
    <citation type="submission" date="2020-09" db="EMBL/GenBank/DDBJ databases">
        <authorList>
            <person name="Sun Q."/>
            <person name="Ohkuma M."/>
        </authorList>
    </citation>
    <scope>NUCLEOTIDE SEQUENCE</scope>
    <source>
        <strain evidence="2">JCM 5016</strain>
    </source>
</reference>
<proteinExistence type="predicted"/>
<dbReference type="EMBL" id="BMWH01000005">
    <property type="protein sequence ID" value="GGZ82346.1"/>
    <property type="molecule type" value="Genomic_DNA"/>
</dbReference>